<comment type="subcellular location">
    <subcellularLocation>
        <location evidence="5">Cell membrane</location>
        <topology evidence="5">Multi-pass membrane protein</topology>
    </subcellularLocation>
    <subcellularLocation>
        <location evidence="1">Membrane</location>
        <topology evidence="1">Multi-pass membrane protein</topology>
    </subcellularLocation>
</comment>
<dbReference type="GO" id="GO:0033281">
    <property type="term" value="C:TAT protein transport complex"/>
    <property type="evidence" value="ECO:0007669"/>
    <property type="project" value="UniProtKB-UniRule"/>
</dbReference>
<reference evidence="6" key="2">
    <citation type="submission" date="2023-01" db="EMBL/GenBank/DDBJ databases">
        <title>Draft genome sequence of Portibacter lacus strain NBRC 108769.</title>
        <authorList>
            <person name="Sun Q."/>
            <person name="Mori K."/>
        </authorList>
    </citation>
    <scope>NUCLEOTIDE SEQUENCE</scope>
    <source>
        <strain evidence="6">NBRC 108769</strain>
    </source>
</reference>
<dbReference type="AlphaFoldDB" id="A0AA37SXM7"/>
<accession>A0AA37SXM7</accession>
<proteinExistence type="inferred from homology"/>
<dbReference type="NCBIfam" id="TIGR00945">
    <property type="entry name" value="tatC"/>
    <property type="match status" value="1"/>
</dbReference>
<comment type="function">
    <text evidence="5">Part of the twin-arginine translocation (Tat) system that transports large folded proteins containing a characteristic twin-arginine motif in their signal peptide across membranes.</text>
</comment>
<feature type="transmembrane region" description="Helical" evidence="5">
    <location>
        <begin position="36"/>
        <end position="57"/>
    </location>
</feature>
<dbReference type="Pfam" id="PF00902">
    <property type="entry name" value="TatC"/>
    <property type="match status" value="1"/>
</dbReference>
<sequence>MKKIFKRKEKSKELKPAEVEAEMGFLDHLEQLRWHILRSVVAIFVFAIVIFGAKSFVFDTIIMGPMNEWFPTFRFFCSLGESMCFSPPNLEIIPRLLGEQFLVHIKTSAILGLICAFPYVFWEIWRFVKPGLYAKEQKHARGIVFICSMLFLMGVTFGYYVIAPFALNFLGNYSVGVDVNNSTSLASYVSYMTMFTLPTGIVFELPVVVYFLSKIGLVTPEFMKKYRKHSIVVILILAAVITPPDIVTQFLIGIPVYILYEISIVISKRVQPDLDD</sequence>
<evidence type="ECO:0000313" key="6">
    <source>
        <dbReference type="EMBL" id="GLR19730.1"/>
    </source>
</evidence>
<keyword evidence="5" id="KW-1003">Cell membrane</keyword>
<keyword evidence="2 5" id="KW-0812">Transmembrane</keyword>
<dbReference type="GO" id="GO:0043953">
    <property type="term" value="P:protein transport by the Tat complex"/>
    <property type="evidence" value="ECO:0007669"/>
    <property type="project" value="UniProtKB-UniRule"/>
</dbReference>
<dbReference type="PRINTS" id="PR01840">
    <property type="entry name" value="TATCFAMILY"/>
</dbReference>
<keyword evidence="5" id="KW-0813">Transport</keyword>
<evidence type="ECO:0000256" key="5">
    <source>
        <dbReference type="HAMAP-Rule" id="MF_00902"/>
    </source>
</evidence>
<dbReference type="HAMAP" id="MF_00902">
    <property type="entry name" value="TatC"/>
    <property type="match status" value="1"/>
</dbReference>
<organism evidence="6 7">
    <name type="scientific">Portibacter lacus</name>
    <dbReference type="NCBI Taxonomy" id="1099794"/>
    <lineage>
        <taxon>Bacteria</taxon>
        <taxon>Pseudomonadati</taxon>
        <taxon>Bacteroidota</taxon>
        <taxon>Saprospiria</taxon>
        <taxon>Saprospirales</taxon>
        <taxon>Haliscomenobacteraceae</taxon>
        <taxon>Portibacter</taxon>
    </lineage>
</organism>
<feature type="transmembrane region" description="Helical" evidence="5">
    <location>
        <begin position="143"/>
        <end position="167"/>
    </location>
</feature>
<dbReference type="PANTHER" id="PTHR30371:SF0">
    <property type="entry name" value="SEC-INDEPENDENT PROTEIN TRANSLOCASE PROTEIN TATC, CHLOROPLASTIC-RELATED"/>
    <property type="match status" value="1"/>
</dbReference>
<evidence type="ECO:0000256" key="3">
    <source>
        <dbReference type="ARBA" id="ARBA00022989"/>
    </source>
</evidence>
<keyword evidence="4 5" id="KW-0472">Membrane</keyword>
<dbReference type="GO" id="GO:0065002">
    <property type="term" value="P:intracellular protein transmembrane transport"/>
    <property type="evidence" value="ECO:0007669"/>
    <property type="project" value="TreeGrafter"/>
</dbReference>
<evidence type="ECO:0000313" key="7">
    <source>
        <dbReference type="Proteomes" id="UP001156666"/>
    </source>
</evidence>
<keyword evidence="3 5" id="KW-1133">Transmembrane helix</keyword>
<name>A0AA37SXM7_9BACT</name>
<comment type="caution">
    <text evidence="6">The sequence shown here is derived from an EMBL/GenBank/DDBJ whole genome shotgun (WGS) entry which is preliminary data.</text>
</comment>
<comment type="similarity">
    <text evidence="5">Belongs to the TatC family.</text>
</comment>
<feature type="transmembrane region" description="Helical" evidence="5">
    <location>
        <begin position="232"/>
        <end position="260"/>
    </location>
</feature>
<dbReference type="Proteomes" id="UP001156666">
    <property type="component" value="Unassembled WGS sequence"/>
</dbReference>
<keyword evidence="7" id="KW-1185">Reference proteome</keyword>
<keyword evidence="5" id="KW-0811">Translocation</keyword>
<feature type="transmembrane region" description="Helical" evidence="5">
    <location>
        <begin position="101"/>
        <end position="122"/>
    </location>
</feature>
<dbReference type="RefSeq" id="WP_235295515.1">
    <property type="nucleotide sequence ID" value="NZ_BSOH01000034.1"/>
</dbReference>
<dbReference type="InterPro" id="IPR002033">
    <property type="entry name" value="TatC"/>
</dbReference>
<dbReference type="GO" id="GO:0009977">
    <property type="term" value="F:proton motive force dependent protein transmembrane transporter activity"/>
    <property type="evidence" value="ECO:0007669"/>
    <property type="project" value="TreeGrafter"/>
</dbReference>
<dbReference type="PANTHER" id="PTHR30371">
    <property type="entry name" value="SEC-INDEPENDENT PROTEIN TRANSLOCASE PROTEIN TATC"/>
    <property type="match status" value="1"/>
</dbReference>
<comment type="caution">
    <text evidence="5">Lacks conserved residue(s) required for the propagation of feature annotation.</text>
</comment>
<evidence type="ECO:0000256" key="1">
    <source>
        <dbReference type="ARBA" id="ARBA00004141"/>
    </source>
</evidence>
<reference evidence="6" key="1">
    <citation type="journal article" date="2014" name="Int. J. Syst. Evol. Microbiol.">
        <title>Complete genome sequence of Corynebacterium casei LMG S-19264T (=DSM 44701T), isolated from a smear-ripened cheese.</title>
        <authorList>
            <consortium name="US DOE Joint Genome Institute (JGI-PGF)"/>
            <person name="Walter F."/>
            <person name="Albersmeier A."/>
            <person name="Kalinowski J."/>
            <person name="Ruckert C."/>
        </authorList>
    </citation>
    <scope>NUCLEOTIDE SEQUENCE</scope>
    <source>
        <strain evidence="6">NBRC 108769</strain>
    </source>
</reference>
<protein>
    <recommendedName>
        <fullName evidence="5">Sec-independent protein translocase protein TatC</fullName>
    </recommendedName>
</protein>
<evidence type="ECO:0000256" key="4">
    <source>
        <dbReference type="ARBA" id="ARBA00023136"/>
    </source>
</evidence>
<evidence type="ECO:0000256" key="2">
    <source>
        <dbReference type="ARBA" id="ARBA00022692"/>
    </source>
</evidence>
<comment type="subunit">
    <text evidence="5">Forms a complex with TatA.</text>
</comment>
<feature type="transmembrane region" description="Helical" evidence="5">
    <location>
        <begin position="187"/>
        <end position="212"/>
    </location>
</feature>
<keyword evidence="5" id="KW-0653">Protein transport</keyword>
<gene>
    <name evidence="5 6" type="primary">tatC</name>
    <name evidence="6" type="ORF">GCM10007940_43460</name>
</gene>
<dbReference type="EMBL" id="BSOH01000034">
    <property type="protein sequence ID" value="GLR19730.1"/>
    <property type="molecule type" value="Genomic_DNA"/>
</dbReference>